<name>A0A8H3YXN5_VENIN</name>
<comment type="caution">
    <text evidence="8">The sequence shown here is derived from an EMBL/GenBank/DDBJ whole genome shotgun (WGS) entry which is preliminary data.</text>
</comment>
<dbReference type="Gene3D" id="1.50.10.10">
    <property type="match status" value="1"/>
</dbReference>
<evidence type="ECO:0000313" key="9">
    <source>
        <dbReference type="Proteomes" id="UP000447873"/>
    </source>
</evidence>
<feature type="domain" description="Glycoside hydrolase family 65 central catalytic" evidence="6">
    <location>
        <begin position="419"/>
        <end position="644"/>
    </location>
</feature>
<evidence type="ECO:0000256" key="4">
    <source>
        <dbReference type="ARBA" id="ARBA00022801"/>
    </source>
</evidence>
<evidence type="ECO:0000256" key="5">
    <source>
        <dbReference type="ARBA" id="ARBA00023180"/>
    </source>
</evidence>
<dbReference type="SUPFAM" id="SSF74650">
    <property type="entry name" value="Galactose mutarotase-like"/>
    <property type="match status" value="1"/>
</dbReference>
<evidence type="ECO:0000256" key="2">
    <source>
        <dbReference type="ARBA" id="ARBA00006768"/>
    </source>
</evidence>
<dbReference type="GO" id="GO:0004555">
    <property type="term" value="F:alpha,alpha-trehalase activity"/>
    <property type="evidence" value="ECO:0007669"/>
    <property type="project" value="UniProtKB-EC"/>
</dbReference>
<dbReference type="Gene3D" id="2.70.98.40">
    <property type="entry name" value="Glycoside hydrolase, family 65, N-terminal domain"/>
    <property type="match status" value="1"/>
</dbReference>
<keyword evidence="4" id="KW-0378">Hydrolase</keyword>
<dbReference type="Pfam" id="PF03636">
    <property type="entry name" value="Glyco_hydro_65N"/>
    <property type="match status" value="1"/>
</dbReference>
<dbReference type="EMBL" id="WNWS01000189">
    <property type="protein sequence ID" value="KAE9975698.1"/>
    <property type="molecule type" value="Genomic_DNA"/>
</dbReference>
<feature type="domain" description="Glycoside hydrolase family 65 N-terminal" evidence="7">
    <location>
        <begin position="67"/>
        <end position="333"/>
    </location>
</feature>
<dbReference type="InterPro" id="IPR005196">
    <property type="entry name" value="Glyco_hydro_65_N"/>
</dbReference>
<dbReference type="InterPro" id="IPR005195">
    <property type="entry name" value="Glyco_hydro_65_M"/>
</dbReference>
<reference evidence="8 9" key="1">
    <citation type="submission" date="2018-12" db="EMBL/GenBank/DDBJ databases">
        <title>Venturia inaequalis Genome Resource.</title>
        <authorList>
            <person name="Lichtner F.J."/>
        </authorList>
    </citation>
    <scope>NUCLEOTIDE SEQUENCE [LARGE SCALE GENOMIC DNA]</scope>
    <source>
        <strain evidence="8 9">120213</strain>
    </source>
</reference>
<sequence length="1038" mass="114409">MADNSTAVTKTKHLDIDLTTGMHRKRPRFLRNHSNFDEHIPGALGRYHTGESYNVTWDDLDWKLTTTRLDQAHYQARKSLANGYLGINVAALGPFFEVDKPEEGDMINGWPLFDRRQTFATIAGFYANVDPGHINGTNYPWLAQYGSESPIAGVPHWGNLMVESNGHVLNASTDASQITGFSTTMDHKAGILSWSYSWAPQGSVALGIEYTMLVHKLYVNMAAVQLKINATQDTNITIIDALNGDCATYTEFVDKGVDNGAIWSAVQPHWVTNVTAYVYSTLRSESLDMPSQMLYTNTDYIGTNKSSIATAITAQIKRGETTFISKFVGAASTDAFADAQATARHASLSGAELGFNALLKEHKQEWALTLPPHSVDSYMHPENQTLPPDFNVIQLHITAVTNPFNLLQNTVGENAIKMAGNNTKLDIWSIPVSGLGSSSYAGQIFWDADVWMSPGLIISHPQAARQIANFRVEQFPQAQRNLKSTESTTRNGTKFTEGGAIFPWTSGRYGNCTGIAPCFDYEYHLNGDIGINMLNDWIITGDTDRFRKFYFPVYDAVASMYSDVLTFNQTKDMYTLLNATDPDEYANNVNNPAFTMVQMKTHLKQANKLRTQFGLEPNQTWHQQADNIYVPIDSSTNITLEYEGMNGTISVKQADVVLVDDLLDYENPHALANLDYYASKQALSGPGMTYGVYSIVANEISPSGCSSWTYALRGSEPYIREPWFEYSEQSLDSYDANGHTHPAFPFLTGMGGALRVAVFGFLGLRLEIDSFNIDPDLPPYLPNLDYRTIYWQGHAINATSNLTHTTLARLPLSWSLSNANSTYFDSPIPVTRGVDHVKIDGLLPSTWSAPGPALTIENRGAHRVQTVPGNIAQCVYVKSAEKAMSGQFPSSAVDGAISTKWQPANANKTASLTVEMLAKPQPIHRLSFDWADLPPIEFNVTFSNLTTEAVTVWTDKHVKISNPYNASTALDIVPYADNTNTTEVILDPPIWSGTLATLTVLGAQRDRAGMDDADGYSGAKVAEFRIIGNEGKVPLTGR</sequence>
<dbReference type="PANTHER" id="PTHR11051">
    <property type="entry name" value="GLYCOSYL HYDROLASE-RELATED"/>
    <property type="match status" value="1"/>
</dbReference>
<dbReference type="Proteomes" id="UP000447873">
    <property type="component" value="Unassembled WGS sequence"/>
</dbReference>
<evidence type="ECO:0000259" key="7">
    <source>
        <dbReference type="Pfam" id="PF03636"/>
    </source>
</evidence>
<evidence type="ECO:0000256" key="1">
    <source>
        <dbReference type="ARBA" id="ARBA00001576"/>
    </source>
</evidence>
<evidence type="ECO:0000256" key="3">
    <source>
        <dbReference type="ARBA" id="ARBA00012757"/>
    </source>
</evidence>
<gene>
    <name evidence="8" type="ORF">EG328_003015</name>
</gene>
<proteinExistence type="inferred from homology"/>
<accession>A0A8H3YXN5</accession>
<dbReference type="GO" id="GO:0009277">
    <property type="term" value="C:fungal-type cell wall"/>
    <property type="evidence" value="ECO:0007669"/>
    <property type="project" value="TreeGrafter"/>
</dbReference>
<dbReference type="Pfam" id="PF03632">
    <property type="entry name" value="Glyco_hydro_65m"/>
    <property type="match status" value="1"/>
</dbReference>
<protein>
    <recommendedName>
        <fullName evidence="3">alpha,alpha-trehalase</fullName>
        <ecNumber evidence="3">3.2.1.28</ecNumber>
    </recommendedName>
</protein>
<dbReference type="EC" id="3.2.1.28" evidence="3"/>
<dbReference type="AlphaFoldDB" id="A0A8H3YXN5"/>
<dbReference type="GO" id="GO:0030246">
    <property type="term" value="F:carbohydrate binding"/>
    <property type="evidence" value="ECO:0007669"/>
    <property type="project" value="InterPro"/>
</dbReference>
<keyword evidence="5" id="KW-0325">Glycoprotein</keyword>
<dbReference type="GO" id="GO:0005993">
    <property type="term" value="P:trehalose catabolic process"/>
    <property type="evidence" value="ECO:0007669"/>
    <property type="project" value="TreeGrafter"/>
</dbReference>
<dbReference type="Gene3D" id="2.60.120.260">
    <property type="entry name" value="Galactose-binding domain-like"/>
    <property type="match status" value="1"/>
</dbReference>
<dbReference type="SUPFAM" id="SSF48208">
    <property type="entry name" value="Six-hairpin glycosidases"/>
    <property type="match status" value="1"/>
</dbReference>
<comment type="similarity">
    <text evidence="2">Belongs to the glycosyl hydrolase 65 family.</text>
</comment>
<dbReference type="InterPro" id="IPR011013">
    <property type="entry name" value="Gal_mutarotase_sf_dom"/>
</dbReference>
<dbReference type="FunFam" id="1.50.10.10:FF:000032">
    <property type="entry name" value="Vacuolar acid trehalase"/>
    <property type="match status" value="1"/>
</dbReference>
<dbReference type="InterPro" id="IPR008928">
    <property type="entry name" value="6-hairpin_glycosidase_sf"/>
</dbReference>
<dbReference type="InterPro" id="IPR037018">
    <property type="entry name" value="GH65_N"/>
</dbReference>
<evidence type="ECO:0000259" key="6">
    <source>
        <dbReference type="Pfam" id="PF03632"/>
    </source>
</evidence>
<comment type="catalytic activity">
    <reaction evidence="1">
        <text>alpha,alpha-trehalose + H2O = alpha-D-glucose + beta-D-glucose</text>
        <dbReference type="Rhea" id="RHEA:32675"/>
        <dbReference type="ChEBI" id="CHEBI:15377"/>
        <dbReference type="ChEBI" id="CHEBI:15903"/>
        <dbReference type="ChEBI" id="CHEBI:16551"/>
        <dbReference type="ChEBI" id="CHEBI:17925"/>
        <dbReference type="EC" id="3.2.1.28"/>
    </reaction>
</comment>
<organism evidence="8 9">
    <name type="scientific">Venturia inaequalis</name>
    <name type="common">Apple scab fungus</name>
    <dbReference type="NCBI Taxonomy" id="5025"/>
    <lineage>
        <taxon>Eukaryota</taxon>
        <taxon>Fungi</taxon>
        <taxon>Dikarya</taxon>
        <taxon>Ascomycota</taxon>
        <taxon>Pezizomycotina</taxon>
        <taxon>Dothideomycetes</taxon>
        <taxon>Pleosporomycetidae</taxon>
        <taxon>Venturiales</taxon>
        <taxon>Venturiaceae</taxon>
        <taxon>Venturia</taxon>
    </lineage>
</organism>
<dbReference type="PANTHER" id="PTHR11051:SF8">
    <property type="entry name" value="PROTEIN-GLUCOSYLGALACTOSYLHYDROXYLYSINE GLUCOSIDASE"/>
    <property type="match status" value="1"/>
</dbReference>
<evidence type="ECO:0000313" key="8">
    <source>
        <dbReference type="EMBL" id="KAE9975698.1"/>
    </source>
</evidence>
<dbReference type="InterPro" id="IPR012341">
    <property type="entry name" value="6hp_glycosidase-like_sf"/>
</dbReference>